<dbReference type="Pfam" id="PF04851">
    <property type="entry name" value="ResIII"/>
    <property type="match status" value="1"/>
</dbReference>
<protein>
    <submittedName>
        <fullName evidence="2">Type III restriction endonuclease subunit R</fullName>
    </submittedName>
</protein>
<dbReference type="InterPro" id="IPR006935">
    <property type="entry name" value="Helicase/UvrB_N"/>
</dbReference>
<dbReference type="AlphaFoldDB" id="A0A4R5G490"/>
<name>A0A4R5G490_9STRE</name>
<organism evidence="2 3">
    <name type="scientific">Streptococcus vicugnae</name>
    <dbReference type="NCBI Taxonomy" id="2740579"/>
    <lineage>
        <taxon>Bacteria</taxon>
        <taxon>Bacillati</taxon>
        <taxon>Bacillota</taxon>
        <taxon>Bacilli</taxon>
        <taxon>Lactobacillales</taxon>
        <taxon>Streptococcaceae</taxon>
        <taxon>Streptococcus</taxon>
    </lineage>
</organism>
<keyword evidence="2" id="KW-0378">Hydrolase</keyword>
<dbReference type="RefSeq" id="WP_165942011.1">
    <property type="nucleotide sequence ID" value="NZ_SJWY01000311.1"/>
</dbReference>
<keyword evidence="2" id="KW-0255">Endonuclease</keyword>
<dbReference type="GO" id="GO:0005524">
    <property type="term" value="F:ATP binding"/>
    <property type="evidence" value="ECO:0007669"/>
    <property type="project" value="InterPro"/>
</dbReference>
<dbReference type="EMBL" id="SJWY01000311">
    <property type="protein sequence ID" value="TDE69668.1"/>
    <property type="molecule type" value="Genomic_DNA"/>
</dbReference>
<dbReference type="InterPro" id="IPR027417">
    <property type="entry name" value="P-loop_NTPase"/>
</dbReference>
<accession>A0A4R5G490</accession>
<reference evidence="2 3" key="1">
    <citation type="submission" date="2019-03" db="EMBL/GenBank/DDBJ databases">
        <authorList>
            <person name="Fan P."/>
        </authorList>
    </citation>
    <scope>NUCLEOTIDE SEQUENCE [LARGE SCALE GENOMIC DNA]</scope>
    <source>
        <strain evidence="2 3">KCJ4950</strain>
    </source>
</reference>
<evidence type="ECO:0000259" key="1">
    <source>
        <dbReference type="Pfam" id="PF04851"/>
    </source>
</evidence>
<dbReference type="GO" id="GO:0004519">
    <property type="term" value="F:endonuclease activity"/>
    <property type="evidence" value="ECO:0007669"/>
    <property type="project" value="UniProtKB-KW"/>
</dbReference>
<dbReference type="Proteomes" id="UP000295231">
    <property type="component" value="Unassembled WGS sequence"/>
</dbReference>
<evidence type="ECO:0000313" key="3">
    <source>
        <dbReference type="Proteomes" id="UP000295231"/>
    </source>
</evidence>
<sequence length="337" mass="38435">ILYYRDRDDKNIDIKMETGTGKTYVYTRAMYELHQRFGIFKFVIVVPTPAIKEGTKNFIQSSYAKQHFAQFYGNTRIDLNVINAGDFKAKSGRKNFPAHLTNFIEGSRQNANTIQVLLINAGMLNSKSMKKSDYDQTLIGGTTQPLEAIQQTRPIVIIDEPHRFPRDKANYKAIEALKPQTIIRFGATFPDVTVGSGRNRQVKKDYYRGEPQYNLNAVDSFNNGLVKGIDIFYPNLSEQQARKSWIVDKVSAKELILKQGDIHKTLYVGDNLSDVDDDFEGDVVYAGSKVLSNDLELSKGMILIPGTFQASYQEMIIEDALNEHFRKEQENFFRLNN</sequence>
<feature type="domain" description="Helicase/UvrB N-terminal" evidence="1">
    <location>
        <begin position="6"/>
        <end position="190"/>
    </location>
</feature>
<evidence type="ECO:0000313" key="2">
    <source>
        <dbReference type="EMBL" id="TDE69668.1"/>
    </source>
</evidence>
<keyword evidence="3" id="KW-1185">Reference proteome</keyword>
<dbReference type="Gene3D" id="3.40.50.300">
    <property type="entry name" value="P-loop containing nucleotide triphosphate hydrolases"/>
    <property type="match status" value="1"/>
</dbReference>
<dbReference type="GO" id="GO:0016787">
    <property type="term" value="F:hydrolase activity"/>
    <property type="evidence" value="ECO:0007669"/>
    <property type="project" value="InterPro"/>
</dbReference>
<dbReference type="GO" id="GO:0003677">
    <property type="term" value="F:DNA binding"/>
    <property type="evidence" value="ECO:0007669"/>
    <property type="project" value="InterPro"/>
</dbReference>
<feature type="non-terminal residue" evidence="2">
    <location>
        <position position="337"/>
    </location>
</feature>
<proteinExistence type="predicted"/>
<feature type="non-terminal residue" evidence="2">
    <location>
        <position position="1"/>
    </location>
</feature>
<keyword evidence="2" id="KW-0540">Nuclease</keyword>
<dbReference type="SUPFAM" id="SSF52540">
    <property type="entry name" value="P-loop containing nucleoside triphosphate hydrolases"/>
    <property type="match status" value="1"/>
</dbReference>
<gene>
    <name evidence="2" type="ORF">E0E04_08820</name>
</gene>
<comment type="caution">
    <text evidence="2">The sequence shown here is derived from an EMBL/GenBank/DDBJ whole genome shotgun (WGS) entry which is preliminary data.</text>
</comment>